<protein>
    <recommendedName>
        <fullName evidence="4">ABC transporter permease</fullName>
    </recommendedName>
</protein>
<keyword evidence="1" id="KW-1133">Transmembrane helix</keyword>
<name>A0A433XC58_9BACL</name>
<dbReference type="RefSeq" id="WP_127198995.1">
    <property type="nucleotide sequence ID" value="NZ_RZNX01000003.1"/>
</dbReference>
<feature type="transmembrane region" description="Helical" evidence="1">
    <location>
        <begin position="54"/>
        <end position="72"/>
    </location>
</feature>
<feature type="transmembrane region" description="Helical" evidence="1">
    <location>
        <begin position="105"/>
        <end position="128"/>
    </location>
</feature>
<dbReference type="EMBL" id="RZNX01000003">
    <property type="protein sequence ID" value="RUT31614.1"/>
    <property type="molecule type" value="Genomic_DNA"/>
</dbReference>
<keyword evidence="1" id="KW-0472">Membrane</keyword>
<evidence type="ECO:0008006" key="4">
    <source>
        <dbReference type="Google" id="ProtNLM"/>
    </source>
</evidence>
<comment type="caution">
    <text evidence="2">The sequence shown here is derived from an EMBL/GenBank/DDBJ whole genome shotgun (WGS) entry which is preliminary data.</text>
</comment>
<organism evidence="2 3">
    <name type="scientific">Paenibacillus zeisoli</name>
    <dbReference type="NCBI Taxonomy" id="2496267"/>
    <lineage>
        <taxon>Bacteria</taxon>
        <taxon>Bacillati</taxon>
        <taxon>Bacillota</taxon>
        <taxon>Bacilli</taxon>
        <taxon>Bacillales</taxon>
        <taxon>Paenibacillaceae</taxon>
        <taxon>Paenibacillus</taxon>
    </lineage>
</organism>
<feature type="transmembrane region" description="Helical" evidence="1">
    <location>
        <begin position="208"/>
        <end position="228"/>
    </location>
</feature>
<feature type="transmembrane region" description="Helical" evidence="1">
    <location>
        <begin position="21"/>
        <end position="42"/>
    </location>
</feature>
<evidence type="ECO:0000313" key="2">
    <source>
        <dbReference type="EMBL" id="RUT31614.1"/>
    </source>
</evidence>
<gene>
    <name evidence="2" type="ORF">EJP77_09470</name>
</gene>
<sequence length="237" mass="27876">MNTWREGWFIFWNNLRSAPLYLLWNVVFMLYMGLTTSFLFTRGDRDPIDPLPDFMLLLLVPLTGFLFCRRGFRYLKDDSYTKMLYYYRILPIPLKFIMSSRIIHLLFALVLNNVIFFGFMLVMSYSYWVEMSAVSYISFVITWVGYGLLMTGSYIYYEFLKRGVIYMWASIIVNFLVACLAFVIYMNGGNLVRFVMEYSMQYGLLSPLMWGALVVGGLVLALICRITLRKMAFRDLA</sequence>
<keyword evidence="3" id="KW-1185">Reference proteome</keyword>
<accession>A0A433XC58</accession>
<dbReference type="AlphaFoldDB" id="A0A433XC58"/>
<feature type="transmembrane region" description="Helical" evidence="1">
    <location>
        <begin position="134"/>
        <end position="157"/>
    </location>
</feature>
<feature type="transmembrane region" description="Helical" evidence="1">
    <location>
        <begin position="164"/>
        <end position="188"/>
    </location>
</feature>
<keyword evidence="1" id="KW-0812">Transmembrane</keyword>
<evidence type="ECO:0000256" key="1">
    <source>
        <dbReference type="SAM" id="Phobius"/>
    </source>
</evidence>
<reference evidence="2 3" key="1">
    <citation type="submission" date="2018-12" db="EMBL/GenBank/DDBJ databases">
        <authorList>
            <person name="Sun L."/>
            <person name="Chen Z."/>
        </authorList>
    </citation>
    <scope>NUCLEOTIDE SEQUENCE [LARGE SCALE GENOMIC DNA]</scope>
    <source>
        <strain evidence="2 3">3-5-3</strain>
    </source>
</reference>
<dbReference type="Proteomes" id="UP000272464">
    <property type="component" value="Unassembled WGS sequence"/>
</dbReference>
<dbReference type="OrthoDB" id="2678055at2"/>
<evidence type="ECO:0000313" key="3">
    <source>
        <dbReference type="Proteomes" id="UP000272464"/>
    </source>
</evidence>
<proteinExistence type="predicted"/>